<keyword evidence="2 3" id="KW-0067">ATP-binding</keyword>
<feature type="binding site" evidence="3">
    <location>
        <position position="147"/>
    </location>
    <ligand>
        <name>ATP</name>
        <dbReference type="ChEBI" id="CHEBI:30616"/>
    </ligand>
</feature>
<dbReference type="PROSITE" id="PS50011">
    <property type="entry name" value="PROTEIN_KINASE_DOM"/>
    <property type="match status" value="1"/>
</dbReference>
<dbReference type="PROSITE" id="PS00108">
    <property type="entry name" value="PROTEIN_KINASE_ST"/>
    <property type="match status" value="1"/>
</dbReference>
<dbReference type="GO" id="GO:0035556">
    <property type="term" value="P:intracellular signal transduction"/>
    <property type="evidence" value="ECO:0007669"/>
    <property type="project" value="TreeGrafter"/>
</dbReference>
<feature type="region of interest" description="Disordered" evidence="4">
    <location>
        <begin position="827"/>
        <end position="896"/>
    </location>
</feature>
<keyword evidence="7" id="KW-0418">Kinase</keyword>
<dbReference type="FunFam" id="1.10.510.10:FF:000571">
    <property type="entry name" value="Maternal embryonic leucine zipper kinase"/>
    <property type="match status" value="1"/>
</dbReference>
<feature type="compositionally biased region" description="Low complexity" evidence="4">
    <location>
        <begin position="692"/>
        <end position="715"/>
    </location>
</feature>
<dbReference type="EMBL" id="FQ311432">
    <property type="protein sequence ID" value="CBQ68544.1"/>
    <property type="molecule type" value="Genomic_DNA"/>
</dbReference>
<feature type="compositionally biased region" description="Basic and acidic residues" evidence="4">
    <location>
        <begin position="646"/>
        <end position="656"/>
    </location>
</feature>
<feature type="compositionally biased region" description="Basic and acidic residues" evidence="4">
    <location>
        <begin position="520"/>
        <end position="530"/>
    </location>
</feature>
<feature type="region of interest" description="Disordered" evidence="4">
    <location>
        <begin position="909"/>
        <end position="961"/>
    </location>
</feature>
<protein>
    <submittedName>
        <fullName evidence="7">Related to serine/threonine protein kinase</fullName>
    </submittedName>
</protein>
<proteinExistence type="predicted"/>
<reference evidence="7 8" key="1">
    <citation type="journal article" date="2010" name="Science">
        <title>Pathogenicity determinants in smut fungi revealed by genome comparison.</title>
        <authorList>
            <person name="Schirawski J."/>
            <person name="Mannhaupt G."/>
            <person name="Muench K."/>
            <person name="Brefort T."/>
            <person name="Schipper K."/>
            <person name="Doehlemann G."/>
            <person name="Di Stasio M."/>
            <person name="Roessel N."/>
            <person name="Mendoza-Mendoza A."/>
            <person name="Pester D."/>
            <person name="Mueller O."/>
            <person name="Winterberg B."/>
            <person name="Meyer E."/>
            <person name="Ghareeb H."/>
            <person name="Wollenberg T."/>
            <person name="Muensterkoetter M."/>
            <person name="Wong P."/>
            <person name="Walter M."/>
            <person name="Stukenbrock E."/>
            <person name="Gueldener U."/>
            <person name="Kahmann R."/>
        </authorList>
    </citation>
    <scope>NUCLEOTIDE SEQUENCE [LARGE SCALE GENOMIC DNA]</scope>
    <source>
        <strain evidence="8">SRZ2</strain>
    </source>
</reference>
<dbReference type="VEuPathDB" id="FungiDB:sr14833"/>
<feature type="compositionally biased region" description="Low complexity" evidence="4">
    <location>
        <begin position="909"/>
        <end position="945"/>
    </location>
</feature>
<keyword evidence="8" id="KW-1185">Reference proteome</keyword>
<evidence type="ECO:0000256" key="5">
    <source>
        <dbReference type="SAM" id="Phobius"/>
    </source>
</evidence>
<organism evidence="7 8">
    <name type="scientific">Sporisorium reilianum (strain SRZ2)</name>
    <name type="common">Maize head smut fungus</name>
    <dbReference type="NCBI Taxonomy" id="999809"/>
    <lineage>
        <taxon>Eukaryota</taxon>
        <taxon>Fungi</taxon>
        <taxon>Dikarya</taxon>
        <taxon>Basidiomycota</taxon>
        <taxon>Ustilaginomycotina</taxon>
        <taxon>Ustilaginomycetes</taxon>
        <taxon>Ustilaginales</taxon>
        <taxon>Ustilaginaceae</taxon>
        <taxon>Sporisorium</taxon>
    </lineage>
</organism>
<feature type="compositionally biased region" description="Polar residues" evidence="4">
    <location>
        <begin position="48"/>
        <end position="59"/>
    </location>
</feature>
<feature type="transmembrane region" description="Helical" evidence="5">
    <location>
        <begin position="205"/>
        <end position="223"/>
    </location>
</feature>
<feature type="compositionally biased region" description="Acidic residues" evidence="4">
    <location>
        <begin position="858"/>
        <end position="868"/>
    </location>
</feature>
<evidence type="ECO:0000259" key="6">
    <source>
        <dbReference type="PROSITE" id="PS50011"/>
    </source>
</evidence>
<dbReference type="GO" id="GO:0004674">
    <property type="term" value="F:protein serine/threonine kinase activity"/>
    <property type="evidence" value="ECO:0007669"/>
    <property type="project" value="UniProtKB-KW"/>
</dbReference>
<evidence type="ECO:0000256" key="4">
    <source>
        <dbReference type="SAM" id="MobiDB-lite"/>
    </source>
</evidence>
<dbReference type="Proteomes" id="UP000008867">
    <property type="component" value="Chromosome 11"/>
</dbReference>
<dbReference type="InterPro" id="IPR008271">
    <property type="entry name" value="Ser/Thr_kinase_AS"/>
</dbReference>
<dbReference type="GO" id="GO:0005737">
    <property type="term" value="C:cytoplasm"/>
    <property type="evidence" value="ECO:0007669"/>
    <property type="project" value="TreeGrafter"/>
</dbReference>
<keyword evidence="5" id="KW-1133">Transmembrane helix</keyword>
<feature type="region of interest" description="Disordered" evidence="4">
    <location>
        <begin position="517"/>
        <end position="673"/>
    </location>
</feature>
<evidence type="ECO:0000313" key="8">
    <source>
        <dbReference type="Proteomes" id="UP000008867"/>
    </source>
</evidence>
<dbReference type="SMART" id="SM00220">
    <property type="entry name" value="S_TKc"/>
    <property type="match status" value="1"/>
</dbReference>
<feature type="compositionally biased region" description="Polar residues" evidence="4">
    <location>
        <begin position="873"/>
        <end position="892"/>
    </location>
</feature>
<dbReference type="Gene3D" id="1.10.510.10">
    <property type="entry name" value="Transferase(Phosphotransferase) domain 1"/>
    <property type="match status" value="1"/>
</dbReference>
<accession>E6ZMT7</accession>
<dbReference type="InterPro" id="IPR017441">
    <property type="entry name" value="Protein_kinase_ATP_BS"/>
</dbReference>
<feature type="region of interest" description="Disordered" evidence="4">
    <location>
        <begin position="692"/>
        <end position="786"/>
    </location>
</feature>
<feature type="compositionally biased region" description="Basic and acidic residues" evidence="4">
    <location>
        <begin position="93"/>
        <end position="104"/>
    </location>
</feature>
<keyword evidence="1 3" id="KW-0547">Nucleotide-binding</keyword>
<evidence type="ECO:0000256" key="3">
    <source>
        <dbReference type="PROSITE-ProRule" id="PRU10141"/>
    </source>
</evidence>
<dbReference type="Pfam" id="PF00069">
    <property type="entry name" value="Pkinase"/>
    <property type="match status" value="1"/>
</dbReference>
<dbReference type="InterPro" id="IPR000719">
    <property type="entry name" value="Prot_kinase_dom"/>
</dbReference>
<keyword evidence="5" id="KW-0472">Membrane</keyword>
<name>E6ZMT7_SPORE</name>
<dbReference type="SUPFAM" id="SSF56112">
    <property type="entry name" value="Protein kinase-like (PK-like)"/>
    <property type="match status" value="1"/>
</dbReference>
<dbReference type="GO" id="GO:0005524">
    <property type="term" value="F:ATP binding"/>
    <property type="evidence" value="ECO:0007669"/>
    <property type="project" value="UniProtKB-UniRule"/>
</dbReference>
<dbReference type="PANTHER" id="PTHR24346:SF110">
    <property type="entry name" value="NON-SPECIFIC SERINE_THREONINE PROTEIN KINASE"/>
    <property type="match status" value="1"/>
</dbReference>
<dbReference type="PANTHER" id="PTHR24346">
    <property type="entry name" value="MAP/MICROTUBULE AFFINITY-REGULATING KINASE"/>
    <property type="match status" value="1"/>
</dbReference>
<evidence type="ECO:0000313" key="7">
    <source>
        <dbReference type="EMBL" id="CBQ68544.1"/>
    </source>
</evidence>
<dbReference type="HOGENOM" id="CLU_003955_0_0_1"/>
<keyword evidence="7" id="KW-0723">Serine/threonine-protein kinase</keyword>
<evidence type="ECO:0000256" key="2">
    <source>
        <dbReference type="ARBA" id="ARBA00022840"/>
    </source>
</evidence>
<evidence type="ECO:0000256" key="1">
    <source>
        <dbReference type="ARBA" id="ARBA00022741"/>
    </source>
</evidence>
<sequence>MSSSHRPVIQAIPPFKGGPLQATDVQNRRPTAAEAYVALANRKAGANVVSTRATGSENYRPSHHATSHHASQRQQPVPAVDRRPPQPQPAPSERPKPASRLEREKKRHHNDPKNIGHWRLDKLIGQGASGRVRLAVHDQTGQKAAVKIIPRTLINASRMSLRDADVKANKMILGIEREIVIMKLIEHPNLLGLWDVYETSKDLRAPTNLFFFFFFFFFFFIFIPSNDSFLIMEYVAGGELFDHLVAQGKLTPRDARGYFRQIIFGMDYCHRFNICHRDLKPENLLLDETKKIVKVADFGMAALQPTEKMLETSCGSPHYASPEIVSGKRYKGTASDIWSCGIILFALLCGRLPFDDPNIQQLLGKVRAGKFMMPEWLEPASKDLIWRMLQVDPEKRIKMADIMRHPWFTNNGKESSLNPVSTSLDSLQMEHLTLETIDIDILGNLKTLWSELSEDDIIKELLAPGPSWQKTFYMLLVAHRENHSADDEQDMDDEFMNEQIVTASAVPAHALLSATGTAKALEKARPRRPSDVPGGTSAPSSPRLESVEMDRRHSTPEKGSAYHTTPTRPAEVTPNKVSPHVRPANPSPRLRPSPFDSPATGSASPSKLRAPSPAQSAATSSSPRGADKPASYVLPQISLQTTSPQRNERPSVDLQRRNTSPTKSNTAAASAPPSARVALVNLYDAPMSAHAATASSSSTSSTSSTSSSSASVAAARNRANRGSGSEMMPPLPLPVRASSRPVSPTKATFGAAATQPPQPAPQPVLQRPSTARAHTTHAAPSIQVPQVGDATMQRFFQEIADELASMRATGEKPDALQSKIDQLKNSMALQQQKQQQQAVSAPTSSSATARGKNSEANQFEDAEDDVSEGESMRSVSQASSHQQTYAPSTPMTPLSPAELVAPLSLTDKSGAGVRSSVASSNASARNSVRSARSATEASSSGATSRPTSVFSNISTGSTGLGRKRSLLGLRRGDKHQPQTAADANTIRSIAYDQANAPPALASIFAAPAAGRSAHGAAAPSSTRVPKLNPGLGLGLSGEAGADMISPPTTPVSAPVATLAPVASSATSGNAPGKKDSWFAGLFNWKPATFTLMSTENFSETLSECGRRLQSYGVRVAMDESSDVHHTTLRCTINEYRESNGVTTAAKPLRFRVELNILPVGSAGNSPQVGGGLGLSLHGAPMGAGGSVMSHGLPWPALSTYSRGSSAGGVTFATSVLVVQEKGALSTFKLIHGRLRREWTLDLASAVI</sequence>
<feature type="domain" description="Protein kinase" evidence="6">
    <location>
        <begin position="118"/>
        <end position="408"/>
    </location>
</feature>
<feature type="compositionally biased region" description="Polar residues" evidence="4">
    <location>
        <begin position="946"/>
        <end position="957"/>
    </location>
</feature>
<dbReference type="PROSITE" id="PS00107">
    <property type="entry name" value="PROTEIN_KINASE_ATP"/>
    <property type="match status" value="1"/>
</dbReference>
<feature type="compositionally biased region" description="Basic residues" evidence="4">
    <location>
        <begin position="61"/>
        <end position="71"/>
    </location>
</feature>
<feature type="compositionally biased region" description="Low complexity" evidence="4">
    <location>
        <begin position="658"/>
        <end position="673"/>
    </location>
</feature>
<feature type="compositionally biased region" description="Low complexity" evidence="4">
    <location>
        <begin position="830"/>
        <end position="849"/>
    </location>
</feature>
<dbReference type="OrthoDB" id="193931at2759"/>
<feature type="compositionally biased region" description="Basic and acidic residues" evidence="4">
    <location>
        <begin position="545"/>
        <end position="556"/>
    </location>
</feature>
<feature type="region of interest" description="Disordered" evidence="4">
    <location>
        <begin position="40"/>
        <end position="117"/>
    </location>
</feature>
<feature type="region of interest" description="Disordered" evidence="4">
    <location>
        <begin position="1"/>
        <end position="27"/>
    </location>
</feature>
<gene>
    <name evidence="7" type="ORF">sr14833</name>
</gene>
<feature type="compositionally biased region" description="Low complexity" evidence="4">
    <location>
        <begin position="610"/>
        <end position="623"/>
    </location>
</feature>
<keyword evidence="5" id="KW-0812">Transmembrane</keyword>
<keyword evidence="7" id="KW-0808">Transferase</keyword>
<dbReference type="InterPro" id="IPR011009">
    <property type="entry name" value="Kinase-like_dom_sf"/>
</dbReference>
<dbReference type="AlphaFoldDB" id="E6ZMT7"/>
<dbReference type="eggNOG" id="KOG0588">
    <property type="taxonomic scope" value="Eukaryota"/>
</dbReference>
<dbReference type="CDD" id="cd14081">
    <property type="entry name" value="STKc_BRSK1_2"/>
    <property type="match status" value="1"/>
</dbReference>